<keyword evidence="2" id="KW-1185">Reference proteome</keyword>
<dbReference type="AlphaFoldDB" id="A0A1E3VY75"/>
<organism evidence="1 2">
    <name type="scientific">Methyloceanibacter methanicus</name>
    <dbReference type="NCBI Taxonomy" id="1774968"/>
    <lineage>
        <taxon>Bacteria</taxon>
        <taxon>Pseudomonadati</taxon>
        <taxon>Pseudomonadota</taxon>
        <taxon>Alphaproteobacteria</taxon>
        <taxon>Hyphomicrobiales</taxon>
        <taxon>Hyphomicrobiaceae</taxon>
        <taxon>Methyloceanibacter</taxon>
    </lineage>
</organism>
<sequence length="260" mass="28654">MVIPADNDKEGWQPSFIDIEAQFTDFVGTFRQGTKVTDVGVPIPEGALNADFYFPQDHVIAELKCLETDSADATSQAKRVVACFKHFGYSGDALLDCILRGKPVPDRVARRLASIRARSIVDAIKKANKQIGSTKQILDKQNAEGLVLLANDRNLGFDPRQMMAIICKAFPQLSPCHTDCVVYFTPNVYHDRGDGIAYTLWTPIYNVGSEDFSDFVNAIGAAWGDYAEALGDSYLVRETGGEELFAQYSASEPIAKFKKP</sequence>
<dbReference type="STRING" id="1774968.AUC68_08760"/>
<dbReference type="EMBL" id="LPWG01000013">
    <property type="protein sequence ID" value="ODR98505.1"/>
    <property type="molecule type" value="Genomic_DNA"/>
</dbReference>
<comment type="caution">
    <text evidence="1">The sequence shown here is derived from an EMBL/GenBank/DDBJ whole genome shotgun (WGS) entry which is preliminary data.</text>
</comment>
<name>A0A1E3VY75_9HYPH</name>
<accession>A0A1E3VY75</accession>
<reference evidence="1 2" key="1">
    <citation type="journal article" date="2016" name="Environ. Microbiol.">
        <title>New Methyloceanibacter diversity from North Sea sediments includes methanotroph containing solely the soluble methane monooxygenase.</title>
        <authorList>
            <person name="Vekeman B."/>
            <person name="Kerckhof F.M."/>
            <person name="Cremers G."/>
            <person name="de Vos P."/>
            <person name="Vandamme P."/>
            <person name="Boon N."/>
            <person name="Op den Camp H.J."/>
            <person name="Heylen K."/>
        </authorList>
    </citation>
    <scope>NUCLEOTIDE SEQUENCE [LARGE SCALE GENOMIC DNA]</scope>
    <source>
        <strain evidence="1 2">R-67174</strain>
    </source>
</reference>
<evidence type="ECO:0000313" key="1">
    <source>
        <dbReference type="EMBL" id="ODR98505.1"/>
    </source>
</evidence>
<protein>
    <submittedName>
        <fullName evidence="1">Uncharacterized protein</fullName>
    </submittedName>
</protein>
<gene>
    <name evidence="1" type="ORF">AUC68_08760</name>
</gene>
<evidence type="ECO:0000313" key="2">
    <source>
        <dbReference type="Proteomes" id="UP000094501"/>
    </source>
</evidence>
<proteinExistence type="predicted"/>
<dbReference type="RefSeq" id="WP_069437958.1">
    <property type="nucleotide sequence ID" value="NZ_LPWG01000013.1"/>
</dbReference>
<dbReference type="OrthoDB" id="7041777at2"/>
<dbReference type="Proteomes" id="UP000094501">
    <property type="component" value="Unassembled WGS sequence"/>
</dbReference>